<keyword evidence="8" id="KW-0326">Glycosidase</keyword>
<dbReference type="PRINTS" id="PR00137">
    <property type="entry name" value="LYSOZYME"/>
</dbReference>
<evidence type="ECO:0000256" key="3">
    <source>
        <dbReference type="ARBA" id="ARBA00022529"/>
    </source>
</evidence>
<dbReference type="CDD" id="cd16899">
    <property type="entry name" value="LYZ_C_invert"/>
    <property type="match status" value="1"/>
</dbReference>
<comment type="similarity">
    <text evidence="9">Belongs to the glycosyl hydrolase 22 family.</text>
</comment>
<dbReference type="Gene3D" id="1.10.530.10">
    <property type="match status" value="1"/>
</dbReference>
<dbReference type="Proteomes" id="UP001652661">
    <property type="component" value="Chromosome 3L"/>
</dbReference>
<evidence type="ECO:0000256" key="1">
    <source>
        <dbReference type="ARBA" id="ARBA00000632"/>
    </source>
</evidence>
<evidence type="ECO:0000256" key="2">
    <source>
        <dbReference type="ARBA" id="ARBA00012732"/>
    </source>
</evidence>
<evidence type="ECO:0000256" key="7">
    <source>
        <dbReference type="ARBA" id="ARBA00023157"/>
    </source>
</evidence>
<dbReference type="SMART" id="SM00263">
    <property type="entry name" value="LYZ1"/>
    <property type="match status" value="1"/>
</dbReference>
<dbReference type="InterPro" id="IPR023346">
    <property type="entry name" value="Lysozyme-like_dom_sf"/>
</dbReference>
<dbReference type="EC" id="3.2.1.17" evidence="2"/>
<dbReference type="RefSeq" id="XP_041632264.1">
    <property type="nucleotide sequence ID" value="XM_041776330.2"/>
</dbReference>
<protein>
    <recommendedName>
        <fullName evidence="2">lysozyme</fullName>
        <ecNumber evidence="2">3.2.1.17</ecNumber>
    </recommendedName>
</protein>
<sequence>MRALLVICVLAFTSSVLARTMDRCSLAREMSKLGVPRDQLNKWTCIAEIVSSYRTDVKDPTGKDYGIFQINDSYWCKPANGNSANGCGVNCNDLLSDDITKSVRCAQKIKAKQGFSAWAVWNRCSGNLPSINDCF</sequence>
<keyword evidence="6" id="KW-0378">Hydrolase</keyword>
<reference evidence="13" key="1">
    <citation type="submission" date="2025-08" db="UniProtKB">
        <authorList>
            <consortium name="RefSeq"/>
        </authorList>
    </citation>
    <scope>IDENTIFICATION</scope>
    <source>
        <strain evidence="13">14028-0561.14</strain>
        <tissue evidence="13">Whole fly</tissue>
    </source>
</reference>
<dbReference type="Pfam" id="PF00062">
    <property type="entry name" value="Lys"/>
    <property type="match status" value="1"/>
</dbReference>
<evidence type="ECO:0000259" key="11">
    <source>
        <dbReference type="PROSITE" id="PS00128"/>
    </source>
</evidence>
<proteinExistence type="inferred from homology"/>
<organism evidence="12 13">
    <name type="scientific">Drosophila kikkawai</name>
    <name type="common">Fruit fly</name>
    <dbReference type="NCBI Taxonomy" id="30033"/>
    <lineage>
        <taxon>Eukaryota</taxon>
        <taxon>Metazoa</taxon>
        <taxon>Ecdysozoa</taxon>
        <taxon>Arthropoda</taxon>
        <taxon>Hexapoda</taxon>
        <taxon>Insecta</taxon>
        <taxon>Pterygota</taxon>
        <taxon>Neoptera</taxon>
        <taxon>Endopterygota</taxon>
        <taxon>Diptera</taxon>
        <taxon>Brachycera</taxon>
        <taxon>Muscomorpha</taxon>
        <taxon>Ephydroidea</taxon>
        <taxon>Drosophilidae</taxon>
        <taxon>Drosophila</taxon>
        <taxon>Sophophora</taxon>
    </lineage>
</organism>
<evidence type="ECO:0000313" key="13">
    <source>
        <dbReference type="RefSeq" id="XP_041632264.1"/>
    </source>
</evidence>
<keyword evidence="5 10" id="KW-0732">Signal</keyword>
<evidence type="ECO:0000313" key="12">
    <source>
        <dbReference type="Proteomes" id="UP001652661"/>
    </source>
</evidence>
<dbReference type="SUPFAM" id="SSF53955">
    <property type="entry name" value="Lysozyme-like"/>
    <property type="match status" value="1"/>
</dbReference>
<dbReference type="InterPro" id="IPR000974">
    <property type="entry name" value="Glyco_hydro_22_lys"/>
</dbReference>
<gene>
    <name evidence="13" type="primary">LOC121502631</name>
</gene>
<keyword evidence="12" id="KW-1185">Reference proteome</keyword>
<dbReference type="PRINTS" id="PR00135">
    <property type="entry name" value="LYZLACT"/>
</dbReference>
<evidence type="ECO:0000256" key="9">
    <source>
        <dbReference type="RuleBase" id="RU004440"/>
    </source>
</evidence>
<dbReference type="InterPro" id="IPR001916">
    <property type="entry name" value="Glyco_hydro_22"/>
</dbReference>
<dbReference type="PROSITE" id="PS51348">
    <property type="entry name" value="GLYCOSYL_HYDROL_F22_2"/>
    <property type="match status" value="1"/>
</dbReference>
<comment type="catalytic activity">
    <reaction evidence="1">
        <text>Hydrolysis of (1-&gt;4)-beta-linkages between N-acetylmuramic acid and N-acetyl-D-glucosamine residues in a peptidoglycan and between N-acetyl-D-glucosamine residues in chitodextrins.</text>
        <dbReference type="EC" id="3.2.1.17"/>
    </reaction>
</comment>
<evidence type="ECO:0000256" key="6">
    <source>
        <dbReference type="ARBA" id="ARBA00022801"/>
    </source>
</evidence>
<dbReference type="PROSITE" id="PS00128">
    <property type="entry name" value="GLYCOSYL_HYDROL_F22_1"/>
    <property type="match status" value="1"/>
</dbReference>
<keyword evidence="3" id="KW-0929">Antimicrobial</keyword>
<dbReference type="GeneID" id="121502631"/>
<dbReference type="InterPro" id="IPR019799">
    <property type="entry name" value="Glyco_hydro_22_CS"/>
</dbReference>
<feature type="domain" description="Glycosyl hydrolases family 22 (GH22)" evidence="11">
    <location>
        <begin position="87"/>
        <end position="105"/>
    </location>
</feature>
<name>A0ABM3C724_DROKI</name>
<feature type="chain" id="PRO_5045985712" description="lysozyme" evidence="10">
    <location>
        <begin position="19"/>
        <end position="135"/>
    </location>
</feature>
<accession>A0ABM3C724</accession>
<evidence type="ECO:0000256" key="5">
    <source>
        <dbReference type="ARBA" id="ARBA00022729"/>
    </source>
</evidence>
<feature type="signal peptide" evidence="10">
    <location>
        <begin position="1"/>
        <end position="18"/>
    </location>
</feature>
<keyword evidence="7" id="KW-1015">Disulfide bond</keyword>
<evidence type="ECO:0000256" key="10">
    <source>
        <dbReference type="SAM" id="SignalP"/>
    </source>
</evidence>
<dbReference type="PANTHER" id="PTHR11407:SF36">
    <property type="entry name" value="GEO02684P1-RELATED"/>
    <property type="match status" value="1"/>
</dbReference>
<evidence type="ECO:0000256" key="4">
    <source>
        <dbReference type="ARBA" id="ARBA00022638"/>
    </source>
</evidence>
<evidence type="ECO:0000256" key="8">
    <source>
        <dbReference type="ARBA" id="ARBA00023295"/>
    </source>
</evidence>
<keyword evidence="4" id="KW-0081">Bacteriolytic enzyme</keyword>
<dbReference type="PANTHER" id="PTHR11407">
    <property type="entry name" value="LYSOZYME C"/>
    <property type="match status" value="1"/>
</dbReference>